<evidence type="ECO:0000313" key="2">
    <source>
        <dbReference type="Proteomes" id="UP000761574"/>
    </source>
</evidence>
<dbReference type="Proteomes" id="UP000761574">
    <property type="component" value="Unassembled WGS sequence"/>
</dbReference>
<proteinExistence type="predicted"/>
<comment type="caution">
    <text evidence="1">The sequence shown here is derived from an EMBL/GenBank/DDBJ whole genome shotgun (WGS) entry which is preliminary data.</text>
</comment>
<name>A0ABQ4P2D3_9GAMM</name>
<gene>
    <name evidence="1" type="ORF">TUM4630_00900</name>
</gene>
<sequence>MTQYFSLHQGRWQLAVEGDNYQATRHIAAQCQHFIADDEDEQVDDQLRSCVNCARRRWLVGAIECTALSVRPV</sequence>
<reference evidence="1 2" key="1">
    <citation type="submission" date="2021-05" db="EMBL/GenBank/DDBJ databases">
        <title>Molecular characterization for Shewanella algae harboring chromosomal blaOXA-55-like strains isolated from clinical and environment sample.</title>
        <authorList>
            <person name="Ohama Y."/>
            <person name="Aoki K."/>
            <person name="Harada S."/>
            <person name="Moriya K."/>
            <person name="Ishii Y."/>
            <person name="Tateda K."/>
        </authorList>
    </citation>
    <scope>NUCLEOTIDE SEQUENCE [LARGE SCALE GENOMIC DNA]</scope>
    <source>
        <strain evidence="1 2">LMG 23746</strain>
    </source>
</reference>
<keyword evidence="2" id="KW-1185">Reference proteome</keyword>
<evidence type="ECO:0000313" key="1">
    <source>
        <dbReference type="EMBL" id="GIU41688.1"/>
    </source>
</evidence>
<organism evidence="1 2">
    <name type="scientific">Shewanella algidipiscicola</name>
    <dbReference type="NCBI Taxonomy" id="614070"/>
    <lineage>
        <taxon>Bacteria</taxon>
        <taxon>Pseudomonadati</taxon>
        <taxon>Pseudomonadota</taxon>
        <taxon>Gammaproteobacteria</taxon>
        <taxon>Alteromonadales</taxon>
        <taxon>Shewanellaceae</taxon>
        <taxon>Shewanella</taxon>
    </lineage>
</organism>
<dbReference type="EMBL" id="BPFB01000001">
    <property type="protein sequence ID" value="GIU41688.1"/>
    <property type="molecule type" value="Genomic_DNA"/>
</dbReference>
<dbReference type="RefSeq" id="WP_119978785.1">
    <property type="nucleotide sequence ID" value="NZ_BPFB01000001.1"/>
</dbReference>
<accession>A0ABQ4P2D3</accession>
<protein>
    <submittedName>
        <fullName evidence="1">Uncharacterized protein</fullName>
    </submittedName>
</protein>